<evidence type="ECO:0000256" key="3">
    <source>
        <dbReference type="RuleBase" id="RU000363"/>
    </source>
</evidence>
<evidence type="ECO:0000256" key="1">
    <source>
        <dbReference type="ARBA" id="ARBA00006484"/>
    </source>
</evidence>
<keyword evidence="2" id="KW-0560">Oxidoreductase</keyword>
<dbReference type="KEGG" id="prr:AT705_01630"/>
<dbReference type="InterPro" id="IPR036291">
    <property type="entry name" value="NAD(P)-bd_dom_sf"/>
</dbReference>
<comment type="similarity">
    <text evidence="1 3">Belongs to the short-chain dehydrogenases/reductases (SDR) family.</text>
</comment>
<dbReference type="Gene3D" id="3.40.50.720">
    <property type="entry name" value="NAD(P)-binding Rossmann-like Domain"/>
    <property type="match status" value="1"/>
</dbReference>
<gene>
    <name evidence="4" type="ORF">AT705_01630</name>
</gene>
<evidence type="ECO:0000313" key="5">
    <source>
        <dbReference type="Proteomes" id="UP000069015"/>
    </source>
</evidence>
<sequence length="277" mass="30801">MYAARVQVMLCSTKSMSGAFLVPEYKLGIWEMTSQFKDKRVLITGASPDFGRILAIRFAQQGAEVFLVARTMEKAQLTAAMVHNFVPEARLHCYGADMCFADQITLLKSQLEKDTDHIDILINNAGYWLQGSFLSAKDEDIVQAISSTLTGSSLMTKSLLPLLARSHCPDIVNISSVSALPTTSEPAHEAYSAAKKAMATFASRIRDRMAGSGLRVMTIYPPKFINHRPTEQGEWQEHAQATEQRYVTDKDVYQAINFALLQDRVCCLSDIYMSNNA</sequence>
<evidence type="ECO:0008006" key="6">
    <source>
        <dbReference type="Google" id="ProtNLM"/>
    </source>
</evidence>
<dbReference type="AlphaFoldDB" id="A0A0U3GAF0"/>
<dbReference type="EMBL" id="CP013611">
    <property type="protein sequence ID" value="ALU41738.1"/>
    <property type="molecule type" value="Genomic_DNA"/>
</dbReference>
<accession>A0A0U3GAF0</accession>
<dbReference type="SUPFAM" id="SSF51735">
    <property type="entry name" value="NAD(P)-binding Rossmann-fold domains"/>
    <property type="match status" value="1"/>
</dbReference>
<organism evidence="4 5">
    <name type="scientific">Pseudoalteromonas rubra</name>
    <dbReference type="NCBI Taxonomy" id="43658"/>
    <lineage>
        <taxon>Bacteria</taxon>
        <taxon>Pseudomonadati</taxon>
        <taxon>Pseudomonadota</taxon>
        <taxon>Gammaproteobacteria</taxon>
        <taxon>Alteromonadales</taxon>
        <taxon>Pseudoalteromonadaceae</taxon>
        <taxon>Pseudoalteromonas</taxon>
    </lineage>
</organism>
<dbReference type="GO" id="GO:0016491">
    <property type="term" value="F:oxidoreductase activity"/>
    <property type="evidence" value="ECO:0007669"/>
    <property type="project" value="UniProtKB-KW"/>
</dbReference>
<reference evidence="4 5" key="1">
    <citation type="submission" date="2015-12" db="EMBL/GenBank/DDBJ databases">
        <title>Complete genome sequence of Pseudoalteromonas rubra SCSIO 6842, harboring a conjugative plasmid.</title>
        <authorList>
            <person name="Li B."/>
            <person name="Wang X."/>
        </authorList>
    </citation>
    <scope>NUCLEOTIDE SEQUENCE [LARGE SCALE GENOMIC DNA]</scope>
    <source>
        <strain evidence="4 5">SCSIO 6842</strain>
    </source>
</reference>
<dbReference type="InterPro" id="IPR002347">
    <property type="entry name" value="SDR_fam"/>
</dbReference>
<dbReference type="PANTHER" id="PTHR44196">
    <property type="entry name" value="DEHYDROGENASE/REDUCTASE SDR FAMILY MEMBER 7B"/>
    <property type="match status" value="1"/>
</dbReference>
<dbReference type="Pfam" id="PF00106">
    <property type="entry name" value="adh_short"/>
    <property type="match status" value="1"/>
</dbReference>
<evidence type="ECO:0000256" key="2">
    <source>
        <dbReference type="ARBA" id="ARBA00023002"/>
    </source>
</evidence>
<evidence type="ECO:0000313" key="4">
    <source>
        <dbReference type="EMBL" id="ALU41738.1"/>
    </source>
</evidence>
<dbReference type="Proteomes" id="UP000069015">
    <property type="component" value="Chromosome 1"/>
</dbReference>
<dbReference type="GO" id="GO:0016020">
    <property type="term" value="C:membrane"/>
    <property type="evidence" value="ECO:0007669"/>
    <property type="project" value="TreeGrafter"/>
</dbReference>
<protein>
    <recommendedName>
        <fullName evidence="6">Short-chain dehydrogenase</fullName>
    </recommendedName>
</protein>
<name>A0A0U3GAF0_9GAMM</name>
<dbReference type="PRINTS" id="PR00081">
    <property type="entry name" value="GDHRDH"/>
</dbReference>
<dbReference type="PANTHER" id="PTHR44196:SF1">
    <property type="entry name" value="DEHYDROGENASE_REDUCTASE SDR FAMILY MEMBER 7B"/>
    <property type="match status" value="1"/>
</dbReference>
<dbReference type="PRINTS" id="PR00080">
    <property type="entry name" value="SDRFAMILY"/>
</dbReference>
<proteinExistence type="inferred from homology"/>
<dbReference type="CDD" id="cd05233">
    <property type="entry name" value="SDR_c"/>
    <property type="match status" value="1"/>
</dbReference>